<evidence type="ECO:0000313" key="2">
    <source>
        <dbReference type="Proteomes" id="UP000031802"/>
    </source>
</evidence>
<dbReference type="Proteomes" id="UP000031802">
    <property type="component" value="Unassembled WGS sequence"/>
</dbReference>
<sequence length="612" mass="71016">MYKNHAMKKKLILIVKNKHLKDILDSIPSNCILVKVLTGIGATHLEIITHRHSIIIEPNVPVIKGKKKKHKGKILGVHEGIYLPQIVSYLKDPKVTYKKIMTTPESFHKVKEAIAEVGMDMYQEFFLMFDECDRTSKDVDFRTDIILPMEDFFKFESKAFVSATATIPSDPRFKNQNFEILEVVPDFDYAKQLDLIQTNNPFAALKKLLHEDITVKEDEQIFIFLNSTVGIMSVIEQLEIQKQSAIFCSSNSAEKVKSSADLTVHYDIDERKFKKYNFLTSRFYSAVDINVVTEPHVIMLTDLKIAEHTMIDPYSDLIQIPGRFRGIDLASLTYITNHDTEIHYRTPNEAKAYLNGCKETYKTIQSLRDVSTNDGSKETLTEALNRISYARFVKDDGRLNYFMVENYLQKEELKSHFTDPELLRNALRSEHLTKQFTLNTKDYLVALDSFYPRVKGVKNYIDIVRSIADRLDDIYSPTPEGFFIDFKEEALDQLKKKHPDVIDAYHKIGKEQLCKIAYSKKHIADAIVKYDKEHTGASNYDFLDELNSTFSTNEFYSTEMIRSTFRSLVEKYNLPYCNKKKYMTDFSRFFRLSSRTSRSKVKGHVILERVFN</sequence>
<gene>
    <name evidence="1" type="ORF">DI53_0187</name>
</gene>
<name>A0A0B8T3F4_9SPHI</name>
<protein>
    <submittedName>
        <fullName evidence="1">Uncharacterized protein</fullName>
    </submittedName>
</protein>
<dbReference type="EMBL" id="JJMU01000002">
    <property type="protein sequence ID" value="KGE16072.1"/>
    <property type="molecule type" value="Genomic_DNA"/>
</dbReference>
<dbReference type="eggNOG" id="COG0513">
    <property type="taxonomic scope" value="Bacteria"/>
</dbReference>
<reference evidence="2" key="1">
    <citation type="submission" date="2014-04" db="EMBL/GenBank/DDBJ databases">
        <title>Whole-Genome optical mapping and complete genome sequence of Sphingobacterium deserti sp. nov., a new spaces isolated from desert in the west of China.</title>
        <authorList>
            <person name="Teng C."/>
            <person name="Zhou Z."/>
            <person name="Li X."/>
            <person name="Chen M."/>
            <person name="Lin M."/>
            <person name="Wang L."/>
            <person name="Su S."/>
            <person name="Zhang C."/>
            <person name="Zhang W."/>
        </authorList>
    </citation>
    <scope>NUCLEOTIDE SEQUENCE [LARGE SCALE GENOMIC DNA]</scope>
    <source>
        <strain evidence="2">ACCC05744</strain>
    </source>
</reference>
<reference evidence="1 2" key="2">
    <citation type="journal article" date="2015" name="PLoS ONE">
        <title>Whole-Genome Optical Mapping and Finished Genome Sequence of Sphingobacterium deserti sp. nov., a New Species Isolated from the Western Desert of China.</title>
        <authorList>
            <person name="Teng C."/>
            <person name="Zhou Z."/>
            <person name="Molnar I."/>
            <person name="Li X."/>
            <person name="Tang R."/>
            <person name="Chen M."/>
            <person name="Wang L."/>
            <person name="Su S."/>
            <person name="Zhang W."/>
            <person name="Lin M."/>
        </authorList>
    </citation>
    <scope>NUCLEOTIDE SEQUENCE [LARGE SCALE GENOMIC DNA]</scope>
    <source>
        <strain evidence="2">ACCC05744</strain>
    </source>
</reference>
<organism evidence="1 2">
    <name type="scientific">Sphingobacterium deserti</name>
    <dbReference type="NCBI Taxonomy" id="1229276"/>
    <lineage>
        <taxon>Bacteria</taxon>
        <taxon>Pseudomonadati</taxon>
        <taxon>Bacteroidota</taxon>
        <taxon>Sphingobacteriia</taxon>
        <taxon>Sphingobacteriales</taxon>
        <taxon>Sphingobacteriaceae</taxon>
        <taxon>Sphingobacterium</taxon>
    </lineage>
</organism>
<evidence type="ECO:0000313" key="1">
    <source>
        <dbReference type="EMBL" id="KGE16072.1"/>
    </source>
</evidence>
<proteinExistence type="predicted"/>
<comment type="caution">
    <text evidence="1">The sequence shown here is derived from an EMBL/GenBank/DDBJ whole genome shotgun (WGS) entry which is preliminary data.</text>
</comment>
<dbReference type="AlphaFoldDB" id="A0A0B8T3F4"/>
<dbReference type="PATRIC" id="fig|1229276.3.peg.192"/>
<keyword evidence="2" id="KW-1185">Reference proteome</keyword>
<accession>A0A0B8T3F4</accession>